<gene>
    <name evidence="1" type="ORF">RAG0_17485</name>
</gene>
<organism evidence="1 2">
    <name type="scientific">Rhynchosporium agropyri</name>
    <dbReference type="NCBI Taxonomy" id="914238"/>
    <lineage>
        <taxon>Eukaryota</taxon>
        <taxon>Fungi</taxon>
        <taxon>Dikarya</taxon>
        <taxon>Ascomycota</taxon>
        <taxon>Pezizomycotina</taxon>
        <taxon>Leotiomycetes</taxon>
        <taxon>Helotiales</taxon>
        <taxon>Ploettnerulaceae</taxon>
        <taxon>Rhynchosporium</taxon>
    </lineage>
</organism>
<dbReference type="AlphaFoldDB" id="A0A1E1LTU9"/>
<accession>A0A1E1LTU9</accession>
<evidence type="ECO:0000313" key="1">
    <source>
        <dbReference type="EMBL" id="CZT13922.1"/>
    </source>
</evidence>
<dbReference type="EMBL" id="FJUX01000241">
    <property type="protein sequence ID" value="CZT13922.1"/>
    <property type="molecule type" value="Genomic_DNA"/>
</dbReference>
<proteinExistence type="predicted"/>
<evidence type="ECO:0000313" key="2">
    <source>
        <dbReference type="Proteomes" id="UP000178912"/>
    </source>
</evidence>
<dbReference type="Proteomes" id="UP000178912">
    <property type="component" value="Unassembled WGS sequence"/>
</dbReference>
<protein>
    <submittedName>
        <fullName evidence="1">Uncharacterized protein</fullName>
    </submittedName>
</protein>
<reference evidence="2" key="1">
    <citation type="submission" date="2016-03" db="EMBL/GenBank/DDBJ databases">
        <authorList>
            <person name="Guldener U."/>
        </authorList>
    </citation>
    <scope>NUCLEOTIDE SEQUENCE [LARGE SCALE GENOMIC DNA]</scope>
    <source>
        <strain evidence="2">04CH-RAC-A.6.1</strain>
    </source>
</reference>
<keyword evidence="2" id="KW-1185">Reference proteome</keyword>
<sequence length="314" mass="35252">MRDDIFTDATDPTTRRPVIFFVLSPRDLLAEIQPYIVLGETNLKPPFVPVMKHPRWRISTSYRGLPYYAYSIQSSLNSVSWLSDIGVELKGSSKNKRSRRVFEVRYYTESDTSYTGILMIPVNLSPGIYPSPYITFSTILVVASKSGSELYLLYLFTAGVEFNILSLDYNIVTRLLNYINTEYIILSGLLIGSETRDPELNRGGIVATYKAIDQIYRLAKSATPTTILEITIDLDILTVDSAKSRTKELNTIIREFAKKAIFKAIISDARGKRNLPSGSETASDLDTPGPSLKKKARGLLSRFCCSCVFRSYSI</sequence>
<name>A0A1E1LTU9_9HELO</name>